<evidence type="ECO:0000313" key="3">
    <source>
        <dbReference type="Proteomes" id="UP000837857"/>
    </source>
</evidence>
<name>A0ABN8HUZ5_9NEOP</name>
<dbReference type="EMBL" id="OW152824">
    <property type="protein sequence ID" value="CAH2040308.1"/>
    <property type="molecule type" value="Genomic_DNA"/>
</dbReference>
<feature type="compositionally biased region" description="Basic and acidic residues" evidence="1">
    <location>
        <begin position="44"/>
        <end position="59"/>
    </location>
</feature>
<accession>A0ABN8HUZ5</accession>
<dbReference type="Proteomes" id="UP000837857">
    <property type="component" value="Chromosome 12"/>
</dbReference>
<sequence length="107" mass="11648">MIKTSTLRAAHNLYAFNSFSSDNGPHQQGHDNAGRRRVSLHENVAGKDHAAVDMLHQDSDQMQGLHNNPRGGGDKNPPGAQPRLKTANPLCIVEFNSVKTSLTQHEG</sequence>
<feature type="region of interest" description="Disordered" evidence="1">
    <location>
        <begin position="17"/>
        <end position="88"/>
    </location>
</feature>
<organism evidence="2 3">
    <name type="scientific">Iphiclides podalirius</name>
    <name type="common">scarce swallowtail</name>
    <dbReference type="NCBI Taxonomy" id="110791"/>
    <lineage>
        <taxon>Eukaryota</taxon>
        <taxon>Metazoa</taxon>
        <taxon>Ecdysozoa</taxon>
        <taxon>Arthropoda</taxon>
        <taxon>Hexapoda</taxon>
        <taxon>Insecta</taxon>
        <taxon>Pterygota</taxon>
        <taxon>Neoptera</taxon>
        <taxon>Endopterygota</taxon>
        <taxon>Lepidoptera</taxon>
        <taxon>Glossata</taxon>
        <taxon>Ditrysia</taxon>
        <taxon>Papilionoidea</taxon>
        <taxon>Papilionidae</taxon>
        <taxon>Papilioninae</taxon>
        <taxon>Iphiclides</taxon>
    </lineage>
</organism>
<gene>
    <name evidence="2" type="ORF">IPOD504_LOCUS2471</name>
</gene>
<evidence type="ECO:0000313" key="2">
    <source>
        <dbReference type="EMBL" id="CAH2040308.1"/>
    </source>
</evidence>
<proteinExistence type="predicted"/>
<feature type="non-terminal residue" evidence="2">
    <location>
        <position position="107"/>
    </location>
</feature>
<protein>
    <submittedName>
        <fullName evidence="2">Uncharacterized protein</fullName>
    </submittedName>
</protein>
<reference evidence="2" key="1">
    <citation type="submission" date="2022-03" db="EMBL/GenBank/DDBJ databases">
        <authorList>
            <person name="Martin H S."/>
        </authorList>
    </citation>
    <scope>NUCLEOTIDE SEQUENCE</scope>
</reference>
<keyword evidence="3" id="KW-1185">Reference proteome</keyword>
<feature type="compositionally biased region" description="Polar residues" evidence="1">
    <location>
        <begin position="17"/>
        <end position="26"/>
    </location>
</feature>
<evidence type="ECO:0000256" key="1">
    <source>
        <dbReference type="SAM" id="MobiDB-lite"/>
    </source>
</evidence>